<keyword evidence="3" id="KW-0560">Oxidoreductase</keyword>
<dbReference type="GO" id="GO:0008726">
    <property type="term" value="F:alkanesulfonate monooxygenase activity"/>
    <property type="evidence" value="ECO:0007669"/>
    <property type="project" value="TreeGrafter"/>
</dbReference>
<evidence type="ECO:0000313" key="7">
    <source>
        <dbReference type="EMBL" id="CAA9566059.1"/>
    </source>
</evidence>
<keyword evidence="2" id="KW-0288">FMN</keyword>
<dbReference type="PANTHER" id="PTHR42847:SF4">
    <property type="entry name" value="ALKANESULFONATE MONOOXYGENASE-RELATED"/>
    <property type="match status" value="1"/>
</dbReference>
<proteinExistence type="predicted"/>
<gene>
    <name evidence="7" type="ORF">AVDCRST_MAG19-2273</name>
</gene>
<dbReference type="GO" id="GO:0046306">
    <property type="term" value="P:alkanesulfonate catabolic process"/>
    <property type="evidence" value="ECO:0007669"/>
    <property type="project" value="TreeGrafter"/>
</dbReference>
<dbReference type="InterPro" id="IPR036661">
    <property type="entry name" value="Luciferase-like_sf"/>
</dbReference>
<evidence type="ECO:0000256" key="1">
    <source>
        <dbReference type="ARBA" id="ARBA00022630"/>
    </source>
</evidence>
<reference evidence="7" key="1">
    <citation type="submission" date="2020-02" db="EMBL/GenBank/DDBJ databases">
        <authorList>
            <person name="Meier V. D."/>
        </authorList>
    </citation>
    <scope>NUCLEOTIDE SEQUENCE</scope>
    <source>
        <strain evidence="7">AVDCRST_MAG19</strain>
    </source>
</reference>
<dbReference type="Pfam" id="PF00296">
    <property type="entry name" value="Bac_luciferase"/>
    <property type="match status" value="1"/>
</dbReference>
<dbReference type="Gene3D" id="3.20.20.30">
    <property type="entry name" value="Luciferase-like domain"/>
    <property type="match status" value="1"/>
</dbReference>
<feature type="region of interest" description="Disordered" evidence="5">
    <location>
        <begin position="1"/>
        <end position="21"/>
    </location>
</feature>
<evidence type="ECO:0000256" key="2">
    <source>
        <dbReference type="ARBA" id="ARBA00022643"/>
    </source>
</evidence>
<dbReference type="InterPro" id="IPR050172">
    <property type="entry name" value="SsuD_RutA_monooxygenase"/>
</dbReference>
<evidence type="ECO:0000256" key="4">
    <source>
        <dbReference type="ARBA" id="ARBA00023033"/>
    </source>
</evidence>
<dbReference type="InterPro" id="IPR011251">
    <property type="entry name" value="Luciferase-like_dom"/>
</dbReference>
<evidence type="ECO:0000256" key="3">
    <source>
        <dbReference type="ARBA" id="ARBA00023002"/>
    </source>
</evidence>
<sequence length="363" mass="38853">MGPLVKAVETRDHPADGQSGRRRAVTVAATAVKREMHPWVRAHQDRVGFGLQVVARPDDPVPAQRVLAAGRLADALGFDAFFLGDHPAYGLEPWLHLGVLAATTTRVRLGSVVLSAGYRPPVLTARLAADLDNLSGGRCLLGLGIGWNASEFAQLGLAFPPVPARQAALAETVAIVRGVWGITPFSFHGNYHATVDERVTPPPVQPAGPPLILAGGGERVALRLVAEHADACNFGPGHATGLARTPDEVRHKLGVLRDHCEAVGRPPNQVLRTHFTTWLMLAETERAARAKLDRYYPHGVNEEQRYSRVATTPGGAVAYYQALADAGMQYFVVQSLDAADEETIRLLAEEVAPRVMVGGDGGK</sequence>
<dbReference type="SUPFAM" id="SSF51679">
    <property type="entry name" value="Bacterial luciferase-like"/>
    <property type="match status" value="1"/>
</dbReference>
<evidence type="ECO:0000259" key="6">
    <source>
        <dbReference type="Pfam" id="PF00296"/>
    </source>
</evidence>
<dbReference type="PANTHER" id="PTHR42847">
    <property type="entry name" value="ALKANESULFONATE MONOOXYGENASE"/>
    <property type="match status" value="1"/>
</dbReference>
<evidence type="ECO:0000256" key="5">
    <source>
        <dbReference type="SAM" id="MobiDB-lite"/>
    </source>
</evidence>
<name>A0A6J4V6U4_9BACT</name>
<protein>
    <recommendedName>
        <fullName evidence="6">Luciferase-like domain-containing protein</fullName>
    </recommendedName>
</protein>
<feature type="domain" description="Luciferase-like" evidence="6">
    <location>
        <begin position="58"/>
        <end position="321"/>
    </location>
</feature>
<organism evidence="7">
    <name type="scientific">uncultured Thermomicrobiales bacterium</name>
    <dbReference type="NCBI Taxonomy" id="1645740"/>
    <lineage>
        <taxon>Bacteria</taxon>
        <taxon>Pseudomonadati</taxon>
        <taxon>Thermomicrobiota</taxon>
        <taxon>Thermomicrobia</taxon>
        <taxon>Thermomicrobiales</taxon>
        <taxon>environmental samples</taxon>
    </lineage>
</organism>
<dbReference type="EMBL" id="CADCWL010000104">
    <property type="protein sequence ID" value="CAA9566059.1"/>
    <property type="molecule type" value="Genomic_DNA"/>
</dbReference>
<keyword evidence="4" id="KW-0503">Monooxygenase</keyword>
<dbReference type="AlphaFoldDB" id="A0A6J4V6U4"/>
<keyword evidence="1" id="KW-0285">Flavoprotein</keyword>
<accession>A0A6J4V6U4</accession>